<dbReference type="EMBL" id="SAXZ01000011">
    <property type="protein sequence ID" value="TXJ32575.1"/>
    <property type="molecule type" value="Genomic_DNA"/>
</dbReference>
<evidence type="ECO:0000313" key="9">
    <source>
        <dbReference type="EMBL" id="TXJ32575.1"/>
    </source>
</evidence>
<dbReference type="InterPro" id="IPR010737">
    <property type="entry name" value="4-carb_acid_sugar_kinase_N"/>
</dbReference>
<evidence type="ECO:0000256" key="3">
    <source>
        <dbReference type="ARBA" id="ARBA00022741"/>
    </source>
</evidence>
<keyword evidence="2" id="KW-0808">Transferase</keyword>
<keyword evidence="6" id="KW-0119">Carbohydrate metabolism</keyword>
<evidence type="ECO:0000256" key="6">
    <source>
        <dbReference type="ARBA" id="ARBA00023277"/>
    </source>
</evidence>
<dbReference type="Gene3D" id="3.40.980.20">
    <property type="entry name" value="Four-carbon acid sugar kinase, nucleotide binding domain"/>
    <property type="match status" value="1"/>
</dbReference>
<gene>
    <name evidence="9" type="ORF">EPJ71_06565</name>
</gene>
<dbReference type="Pfam" id="PF17042">
    <property type="entry name" value="NBD_C"/>
    <property type="match status" value="1"/>
</dbReference>
<evidence type="ECO:0000259" key="8">
    <source>
        <dbReference type="Pfam" id="PF17042"/>
    </source>
</evidence>
<dbReference type="GO" id="GO:0016301">
    <property type="term" value="F:kinase activity"/>
    <property type="evidence" value="ECO:0007669"/>
    <property type="project" value="UniProtKB-KW"/>
</dbReference>
<evidence type="ECO:0000259" key="7">
    <source>
        <dbReference type="Pfam" id="PF07005"/>
    </source>
</evidence>
<comment type="caution">
    <text evidence="9">The sequence shown here is derived from an EMBL/GenBank/DDBJ whole genome shotgun (WGS) entry which is preliminary data.</text>
</comment>
<evidence type="ECO:0000256" key="2">
    <source>
        <dbReference type="ARBA" id="ARBA00022679"/>
    </source>
</evidence>
<evidence type="ECO:0000256" key="5">
    <source>
        <dbReference type="ARBA" id="ARBA00022840"/>
    </source>
</evidence>
<accession>A0ABY3KA35</accession>
<keyword evidence="3" id="KW-0547">Nucleotide-binding</keyword>
<evidence type="ECO:0000256" key="1">
    <source>
        <dbReference type="ARBA" id="ARBA00005715"/>
    </source>
</evidence>
<dbReference type="Gene3D" id="3.40.50.10840">
    <property type="entry name" value="Putative sugar-binding, N-terminal domain"/>
    <property type="match status" value="1"/>
</dbReference>
<organism evidence="9 10">
    <name type="scientific">Brachyspira aalborgi</name>
    <dbReference type="NCBI Taxonomy" id="29522"/>
    <lineage>
        <taxon>Bacteria</taxon>
        <taxon>Pseudomonadati</taxon>
        <taxon>Spirochaetota</taxon>
        <taxon>Spirochaetia</taxon>
        <taxon>Brachyspirales</taxon>
        <taxon>Brachyspiraceae</taxon>
        <taxon>Brachyspira</taxon>
    </lineage>
</organism>
<comment type="similarity">
    <text evidence="1">Belongs to the four-carbon acid sugar kinase family.</text>
</comment>
<sequence>MYRCLIIADDLTGANATISLLKNLKITTLLDLNDKNLYKNYDAISCSTESRSISESDAYNKVFNITKKYMHENIIVYNKRIDSTMRGNVGIEIDAMLDALDDDRIAIVSPAYPSAGRTVVGGYLLVNGVLVEDTEMAVDSKNPIKISNVIDLIKAQSKRKIISMSIDIVRKSVKVIANFIKDKYKEGFRIFVCDMINENHINSISQAVLESKIKFIVADPSPLTAKISELSITPTPPPTHNESRKILCAIGSISHTTALQVKTINQYRKIGLIRFRPENLIDSSLYDNEINNIVNEVIDKFKSFDICILVSENLYRDKPLDFDEIALISKIDIEYLSNLINERLAISIGKILEKVRVDALYTSGGDTTIKICSQLNSCNLDIQYSIFPLVVYAKLSGGKYQGLDLITKGGGVGDAESLIKCVDFLIHK</sequence>
<dbReference type="InterPro" id="IPR031475">
    <property type="entry name" value="NBD_C"/>
</dbReference>
<dbReference type="Pfam" id="PF07005">
    <property type="entry name" value="SBD_N"/>
    <property type="match status" value="1"/>
</dbReference>
<evidence type="ECO:0000256" key="4">
    <source>
        <dbReference type="ARBA" id="ARBA00022777"/>
    </source>
</evidence>
<protein>
    <submittedName>
        <fullName evidence="9">Four-carbon acid sugar kinase family protein</fullName>
    </submittedName>
</protein>
<reference evidence="9 10" key="1">
    <citation type="journal article" date="1992" name="Lakartidningen">
        <title>[Penicillin V and not amoxicillin is the first choice preparation in acute otitis].</title>
        <authorList>
            <person name="Kamme C."/>
            <person name="Lundgren K."/>
            <person name="Prellner K."/>
        </authorList>
    </citation>
    <scope>NUCLEOTIDE SEQUENCE [LARGE SCALE GENOMIC DNA]</scope>
    <source>
        <strain evidence="9 10">PC5099IV</strain>
    </source>
</reference>
<feature type="domain" description="Four-carbon acid sugar kinase nucleotide binding" evidence="8">
    <location>
        <begin position="247"/>
        <end position="418"/>
    </location>
</feature>
<dbReference type="InterPro" id="IPR037051">
    <property type="entry name" value="4-carb_acid_sugar_kinase_N_sf"/>
</dbReference>
<keyword evidence="4 9" id="KW-0418">Kinase</keyword>
<dbReference type="SUPFAM" id="SSF142764">
    <property type="entry name" value="YgbK-like"/>
    <property type="match status" value="1"/>
</dbReference>
<name>A0ABY3KA35_9SPIR</name>
<keyword evidence="10" id="KW-1185">Reference proteome</keyword>
<proteinExistence type="inferred from homology"/>
<dbReference type="Proteomes" id="UP000322659">
    <property type="component" value="Unassembled WGS sequence"/>
</dbReference>
<dbReference type="RefSeq" id="WP_147748501.1">
    <property type="nucleotide sequence ID" value="NZ_SAXZ01000011.1"/>
</dbReference>
<feature type="domain" description="Four-carbon acid sugar kinase N-terminal" evidence="7">
    <location>
        <begin position="5"/>
        <end position="226"/>
    </location>
</feature>
<dbReference type="InterPro" id="IPR042213">
    <property type="entry name" value="NBD_C_sf"/>
</dbReference>
<keyword evidence="5" id="KW-0067">ATP-binding</keyword>
<evidence type="ECO:0000313" key="10">
    <source>
        <dbReference type="Proteomes" id="UP000322659"/>
    </source>
</evidence>